<gene>
    <name evidence="2" type="ORF">CONPUDRAFT_56935</name>
</gene>
<protein>
    <recommendedName>
        <fullName evidence="4">BTB domain-containing protein</fullName>
    </recommendedName>
</protein>
<evidence type="ECO:0008006" key="4">
    <source>
        <dbReference type="Google" id="ProtNLM"/>
    </source>
</evidence>
<evidence type="ECO:0000313" key="2">
    <source>
        <dbReference type="EMBL" id="EIW80428.1"/>
    </source>
</evidence>
<feature type="compositionally biased region" description="Polar residues" evidence="1">
    <location>
        <begin position="51"/>
        <end position="64"/>
    </location>
</feature>
<dbReference type="KEGG" id="cput:CONPUDRAFT_56935"/>
<evidence type="ECO:0000256" key="1">
    <source>
        <dbReference type="SAM" id="MobiDB-lite"/>
    </source>
</evidence>
<dbReference type="GeneID" id="19207838"/>
<comment type="caution">
    <text evidence="2">The sequence shown here is derived from an EMBL/GenBank/DDBJ whole genome shotgun (WGS) entry which is preliminary data.</text>
</comment>
<evidence type="ECO:0000313" key="3">
    <source>
        <dbReference type="Proteomes" id="UP000053558"/>
    </source>
</evidence>
<feature type="region of interest" description="Disordered" evidence="1">
    <location>
        <begin position="25"/>
        <end position="78"/>
    </location>
</feature>
<reference evidence="3" key="1">
    <citation type="journal article" date="2012" name="Science">
        <title>The Paleozoic origin of enzymatic lignin decomposition reconstructed from 31 fungal genomes.</title>
        <authorList>
            <person name="Floudas D."/>
            <person name="Binder M."/>
            <person name="Riley R."/>
            <person name="Barry K."/>
            <person name="Blanchette R.A."/>
            <person name="Henrissat B."/>
            <person name="Martinez A.T."/>
            <person name="Otillar R."/>
            <person name="Spatafora J.W."/>
            <person name="Yadav J.S."/>
            <person name="Aerts A."/>
            <person name="Benoit I."/>
            <person name="Boyd A."/>
            <person name="Carlson A."/>
            <person name="Copeland A."/>
            <person name="Coutinho P.M."/>
            <person name="de Vries R.P."/>
            <person name="Ferreira P."/>
            <person name="Findley K."/>
            <person name="Foster B."/>
            <person name="Gaskell J."/>
            <person name="Glotzer D."/>
            <person name="Gorecki P."/>
            <person name="Heitman J."/>
            <person name="Hesse C."/>
            <person name="Hori C."/>
            <person name="Igarashi K."/>
            <person name="Jurgens J.A."/>
            <person name="Kallen N."/>
            <person name="Kersten P."/>
            <person name="Kohler A."/>
            <person name="Kuees U."/>
            <person name="Kumar T.K.A."/>
            <person name="Kuo A."/>
            <person name="LaButti K."/>
            <person name="Larrondo L.F."/>
            <person name="Lindquist E."/>
            <person name="Ling A."/>
            <person name="Lombard V."/>
            <person name="Lucas S."/>
            <person name="Lundell T."/>
            <person name="Martin R."/>
            <person name="McLaughlin D.J."/>
            <person name="Morgenstern I."/>
            <person name="Morin E."/>
            <person name="Murat C."/>
            <person name="Nagy L.G."/>
            <person name="Nolan M."/>
            <person name="Ohm R.A."/>
            <person name="Patyshakuliyeva A."/>
            <person name="Rokas A."/>
            <person name="Ruiz-Duenas F.J."/>
            <person name="Sabat G."/>
            <person name="Salamov A."/>
            <person name="Samejima M."/>
            <person name="Schmutz J."/>
            <person name="Slot J.C."/>
            <person name="St John F."/>
            <person name="Stenlid J."/>
            <person name="Sun H."/>
            <person name="Sun S."/>
            <person name="Syed K."/>
            <person name="Tsang A."/>
            <person name="Wiebenga A."/>
            <person name="Young D."/>
            <person name="Pisabarro A."/>
            <person name="Eastwood D.C."/>
            <person name="Martin F."/>
            <person name="Cullen D."/>
            <person name="Grigoriev I.V."/>
            <person name="Hibbett D.S."/>
        </authorList>
    </citation>
    <scope>NUCLEOTIDE SEQUENCE [LARGE SCALE GENOMIC DNA]</scope>
    <source>
        <strain evidence="3">RWD-64-598 SS2</strain>
    </source>
</reference>
<proteinExistence type="predicted"/>
<keyword evidence="3" id="KW-1185">Reference proteome</keyword>
<dbReference type="OrthoDB" id="3265815at2759"/>
<dbReference type="AlphaFoldDB" id="A0A5M3MMM7"/>
<dbReference type="Proteomes" id="UP000053558">
    <property type="component" value="Unassembled WGS sequence"/>
</dbReference>
<name>A0A5M3MMM7_CONPW</name>
<feature type="compositionally biased region" description="Low complexity" evidence="1">
    <location>
        <begin position="40"/>
        <end position="50"/>
    </location>
</feature>
<dbReference type="RefSeq" id="XP_007769006.1">
    <property type="nucleotide sequence ID" value="XM_007770816.1"/>
</dbReference>
<dbReference type="EMBL" id="JH711579">
    <property type="protein sequence ID" value="EIW80428.1"/>
    <property type="molecule type" value="Genomic_DNA"/>
</dbReference>
<organism evidence="2 3">
    <name type="scientific">Coniophora puteana (strain RWD-64-598)</name>
    <name type="common">Brown rot fungus</name>
    <dbReference type="NCBI Taxonomy" id="741705"/>
    <lineage>
        <taxon>Eukaryota</taxon>
        <taxon>Fungi</taxon>
        <taxon>Dikarya</taxon>
        <taxon>Basidiomycota</taxon>
        <taxon>Agaricomycotina</taxon>
        <taxon>Agaricomycetes</taxon>
        <taxon>Agaricomycetidae</taxon>
        <taxon>Boletales</taxon>
        <taxon>Coniophorineae</taxon>
        <taxon>Coniophoraceae</taxon>
        <taxon>Coniophora</taxon>
    </lineage>
</organism>
<dbReference type="OMA" id="HPATHAC"/>
<accession>A0A5M3MMM7</accession>
<sequence>MQFVQEPPELSEEFAPSARTCPEYTKAFVPSQIPTPPPSDTETSPDPTTPFQDSFTAAQTSTPESDPPDETSLTTVSRTFRPDSRIHTYYPDLVLLSSDSIHFYISYNVLYSLSSNAFNGLLPMSQNQPIRDAAVINVPEHSDVLNVVLHTVYGVSCSQYAPAFESLSAAVGALDKYGYSLSQLVAPSTPLYTLLLSHAPLYPIEVYTLASRHDIFDLAVPTSAHLLSFSLPSLSEDAATRMGPKYLKRLFFLHLGRTDALKRVLLSPPHPHPPTSNCSFDNQKGLTRAWALASAYLVWDARPDMSVSMIESTLSSLGKNLQCDTCEDGLQARIKNVVGQWCVVKVSLILHAIFHT</sequence>